<proteinExistence type="predicted"/>
<accession>A0A2U3AIZ3</accession>
<dbReference type="RefSeq" id="WP_109306841.1">
    <property type="nucleotide sequence ID" value="NZ_BJUF01000011.1"/>
</dbReference>
<dbReference type="Proteomes" id="UP000245938">
    <property type="component" value="Unassembled WGS sequence"/>
</dbReference>
<keyword evidence="2" id="KW-1185">Reference proteome</keyword>
<organism evidence="1 2">
    <name type="scientific">Kurthia sibirica</name>
    <dbReference type="NCBI Taxonomy" id="202750"/>
    <lineage>
        <taxon>Bacteria</taxon>
        <taxon>Bacillati</taxon>
        <taxon>Bacillota</taxon>
        <taxon>Bacilli</taxon>
        <taxon>Bacillales</taxon>
        <taxon>Caryophanaceae</taxon>
        <taxon>Kurthia</taxon>
    </lineage>
</organism>
<evidence type="ECO:0000313" key="2">
    <source>
        <dbReference type="Proteomes" id="UP000245938"/>
    </source>
</evidence>
<name>A0A2U3AIZ3_9BACL</name>
<evidence type="ECO:0000313" key="1">
    <source>
        <dbReference type="EMBL" id="PWI24500.1"/>
    </source>
</evidence>
<reference evidence="1 2" key="1">
    <citation type="submission" date="2018-05" db="EMBL/GenBank/DDBJ databases">
        <title>Kurthia sibirica genome sequence.</title>
        <authorList>
            <person name="Maclea K.S."/>
            <person name="Goen A.E."/>
        </authorList>
    </citation>
    <scope>NUCLEOTIDE SEQUENCE [LARGE SCALE GENOMIC DNA]</scope>
    <source>
        <strain evidence="1 2">ATCC 49154</strain>
    </source>
</reference>
<dbReference type="AlphaFoldDB" id="A0A2U3AIZ3"/>
<dbReference type="OrthoDB" id="2454996at2"/>
<comment type="caution">
    <text evidence="1">The sequence shown here is derived from an EMBL/GenBank/DDBJ whole genome shotgun (WGS) entry which is preliminary data.</text>
</comment>
<protein>
    <submittedName>
        <fullName evidence="1">Uncharacterized protein</fullName>
    </submittedName>
</protein>
<gene>
    <name evidence="1" type="ORF">DEX24_12980</name>
</gene>
<sequence length="97" mass="11056">MEQKFKVNQMLTAKNTGFVEKIYAVSKDGQPFDLLEVSLLLHYQVLTMEQLRALIVEHAIDCELHETGHTCRVSLKTTADAEKFIAHIAPLYNQILL</sequence>
<dbReference type="EMBL" id="QFVR01000020">
    <property type="protein sequence ID" value="PWI24500.1"/>
    <property type="molecule type" value="Genomic_DNA"/>
</dbReference>